<dbReference type="Gene3D" id="1.25.40.990">
    <property type="match status" value="1"/>
</dbReference>
<dbReference type="GO" id="GO:0005829">
    <property type="term" value="C:cytosol"/>
    <property type="evidence" value="ECO:0007669"/>
    <property type="project" value="TreeGrafter"/>
</dbReference>
<comment type="similarity">
    <text evidence="1">Belongs to the proteasome subunit S14 family.</text>
</comment>
<protein>
    <submittedName>
        <fullName evidence="4">SAC3 GANP family protein</fullName>
    </submittedName>
</protein>
<evidence type="ECO:0000259" key="3">
    <source>
        <dbReference type="PROSITE" id="PS50250"/>
    </source>
</evidence>
<sequence>MKTVDTSSILSLLNQAKSEYEKNNSENSHLTYMILRLKILLTQLPSLQSCSEEVDQTELLLARDVLELATFISIKQKDITAFERNVMELFIFYNDYREIISPSKNESVIRGIYLVHLLSCDRIGEFHIALEHILHRDRENQYISYSIELEHYLTDGNYNKIMEIRNKVPLSEYSFFIDKLVDTCREKVAKCIEQSYEKISLDKLQNMMKFTDTDDLIRFINNMSSVDFEDIKVSDTDILEKRIRWDLIGDTVVFTSVDQPTNNTTLDLIQNSLGYAIELERII</sequence>
<dbReference type="InterPro" id="IPR033464">
    <property type="entry name" value="CSN8_PSD8_EIF3K"/>
</dbReference>
<name>A0A1J4MHI3_9CRYT</name>
<dbReference type="GeneID" id="92364491"/>
<accession>A0A1J4MHI3</accession>
<comment type="caution">
    <text evidence="4">The sequence shown here is derived from an EMBL/GenBank/DDBJ whole genome shotgun (WGS) entry which is preliminary data.</text>
</comment>
<proteinExistence type="inferred from homology"/>
<dbReference type="RefSeq" id="XP_067067128.1">
    <property type="nucleotide sequence ID" value="XM_067210553.1"/>
</dbReference>
<dbReference type="GO" id="GO:0043161">
    <property type="term" value="P:proteasome-mediated ubiquitin-dependent protein catabolic process"/>
    <property type="evidence" value="ECO:0007669"/>
    <property type="project" value="TreeGrafter"/>
</dbReference>
<dbReference type="InterPro" id="IPR000717">
    <property type="entry name" value="PCI_dom"/>
</dbReference>
<feature type="domain" description="PCI" evidence="3">
    <location>
        <begin position="85"/>
        <end position="259"/>
    </location>
</feature>
<reference evidence="4 5" key="1">
    <citation type="submission" date="2016-10" db="EMBL/GenBank/DDBJ databases">
        <title>Reductive evolution of mitochondrial metabolism and differential evolution of invasion-related proteins in Cryptosporidium.</title>
        <authorList>
            <person name="Liu S."/>
            <person name="Roellig D.M."/>
            <person name="Guo Y."/>
            <person name="Li N."/>
            <person name="Frace M.A."/>
            <person name="Tang K."/>
            <person name="Zhang L."/>
            <person name="Feng Y."/>
            <person name="Xiao L."/>
        </authorList>
    </citation>
    <scope>NUCLEOTIDE SEQUENCE [LARGE SCALE GENOMIC DNA]</scope>
    <source>
        <strain evidence="4">30847</strain>
    </source>
</reference>
<dbReference type="PROSITE" id="PS50250">
    <property type="entry name" value="PCI"/>
    <property type="match status" value="1"/>
</dbReference>
<gene>
    <name evidence="4" type="ORF">cand_003060</name>
</gene>
<dbReference type="PANTHER" id="PTHR12387:SF0">
    <property type="entry name" value="26S PROTEASOME NON-ATPASE REGULATORY SUBUNIT 8"/>
    <property type="match status" value="1"/>
</dbReference>
<dbReference type="OrthoDB" id="8775810at2759"/>
<evidence type="ECO:0000256" key="2">
    <source>
        <dbReference type="ARBA" id="ARBA00022942"/>
    </source>
</evidence>
<evidence type="ECO:0000256" key="1">
    <source>
        <dbReference type="ARBA" id="ARBA00009627"/>
    </source>
</evidence>
<dbReference type="Proteomes" id="UP000186804">
    <property type="component" value="Unassembled WGS sequence"/>
</dbReference>
<evidence type="ECO:0000313" key="5">
    <source>
        <dbReference type="Proteomes" id="UP000186804"/>
    </source>
</evidence>
<dbReference type="AlphaFoldDB" id="A0A1J4MHI3"/>
<dbReference type="GO" id="GO:0005634">
    <property type="term" value="C:nucleus"/>
    <property type="evidence" value="ECO:0007669"/>
    <property type="project" value="TreeGrafter"/>
</dbReference>
<dbReference type="VEuPathDB" id="CryptoDB:cand_003060"/>
<dbReference type="PANTHER" id="PTHR12387">
    <property type="entry name" value="26S PROTEASOME NON-ATPASE REGULATORY SUBUNIT 8"/>
    <property type="match status" value="1"/>
</dbReference>
<organism evidence="4 5">
    <name type="scientific">Cryptosporidium andersoni</name>
    <dbReference type="NCBI Taxonomy" id="117008"/>
    <lineage>
        <taxon>Eukaryota</taxon>
        <taxon>Sar</taxon>
        <taxon>Alveolata</taxon>
        <taxon>Apicomplexa</taxon>
        <taxon>Conoidasida</taxon>
        <taxon>Coccidia</taxon>
        <taxon>Eucoccidiorida</taxon>
        <taxon>Eimeriorina</taxon>
        <taxon>Cryptosporidiidae</taxon>
        <taxon>Cryptosporidium</taxon>
    </lineage>
</organism>
<keyword evidence="5" id="KW-1185">Reference proteome</keyword>
<dbReference type="GO" id="GO:0008541">
    <property type="term" value="C:proteasome regulatory particle, lid subcomplex"/>
    <property type="evidence" value="ECO:0007669"/>
    <property type="project" value="TreeGrafter"/>
</dbReference>
<dbReference type="Pfam" id="PF10075">
    <property type="entry name" value="CSN8_PSD8_EIF3K"/>
    <property type="match status" value="1"/>
</dbReference>
<dbReference type="EMBL" id="LRBS01000103">
    <property type="protein sequence ID" value="OII73471.1"/>
    <property type="molecule type" value="Genomic_DNA"/>
</dbReference>
<keyword evidence="2" id="KW-0647">Proteasome</keyword>
<dbReference type="InterPro" id="IPR006746">
    <property type="entry name" value="26S_Psome_Rpn12"/>
</dbReference>
<evidence type="ECO:0000313" key="4">
    <source>
        <dbReference type="EMBL" id="OII73471.1"/>
    </source>
</evidence>